<accession>A0A9D4GRA4</accession>
<dbReference type="Proteomes" id="UP000828390">
    <property type="component" value="Unassembled WGS sequence"/>
</dbReference>
<dbReference type="AlphaFoldDB" id="A0A9D4GRA4"/>
<reference evidence="1" key="1">
    <citation type="journal article" date="2019" name="bioRxiv">
        <title>The Genome of the Zebra Mussel, Dreissena polymorpha: A Resource for Invasive Species Research.</title>
        <authorList>
            <person name="McCartney M.A."/>
            <person name="Auch B."/>
            <person name="Kono T."/>
            <person name="Mallez S."/>
            <person name="Zhang Y."/>
            <person name="Obille A."/>
            <person name="Becker A."/>
            <person name="Abrahante J.E."/>
            <person name="Garbe J."/>
            <person name="Badalamenti J.P."/>
            <person name="Herman A."/>
            <person name="Mangelson H."/>
            <person name="Liachko I."/>
            <person name="Sullivan S."/>
            <person name="Sone E.D."/>
            <person name="Koren S."/>
            <person name="Silverstein K.A.T."/>
            <person name="Beckman K.B."/>
            <person name="Gohl D.M."/>
        </authorList>
    </citation>
    <scope>NUCLEOTIDE SEQUENCE</scope>
    <source>
        <strain evidence="1">Duluth1</strain>
        <tissue evidence="1">Whole animal</tissue>
    </source>
</reference>
<comment type="caution">
    <text evidence="1">The sequence shown here is derived from an EMBL/GenBank/DDBJ whole genome shotgun (WGS) entry which is preliminary data.</text>
</comment>
<gene>
    <name evidence="1" type="ORF">DPMN_121805</name>
</gene>
<name>A0A9D4GRA4_DREPO</name>
<evidence type="ECO:0000313" key="2">
    <source>
        <dbReference type="Proteomes" id="UP000828390"/>
    </source>
</evidence>
<sequence length="53" mass="5927">MSPQGISLEKEDLQLLQNAQLQTTLQSGEAEYQLAIQVLELDLKLDSDSDSDY</sequence>
<organism evidence="1 2">
    <name type="scientific">Dreissena polymorpha</name>
    <name type="common">Zebra mussel</name>
    <name type="synonym">Mytilus polymorpha</name>
    <dbReference type="NCBI Taxonomy" id="45954"/>
    <lineage>
        <taxon>Eukaryota</taxon>
        <taxon>Metazoa</taxon>
        <taxon>Spiralia</taxon>
        <taxon>Lophotrochozoa</taxon>
        <taxon>Mollusca</taxon>
        <taxon>Bivalvia</taxon>
        <taxon>Autobranchia</taxon>
        <taxon>Heteroconchia</taxon>
        <taxon>Euheterodonta</taxon>
        <taxon>Imparidentia</taxon>
        <taxon>Neoheterodontei</taxon>
        <taxon>Myida</taxon>
        <taxon>Dreissenoidea</taxon>
        <taxon>Dreissenidae</taxon>
        <taxon>Dreissena</taxon>
    </lineage>
</organism>
<proteinExistence type="predicted"/>
<reference evidence="1" key="2">
    <citation type="submission" date="2020-11" db="EMBL/GenBank/DDBJ databases">
        <authorList>
            <person name="McCartney M.A."/>
            <person name="Auch B."/>
            <person name="Kono T."/>
            <person name="Mallez S."/>
            <person name="Becker A."/>
            <person name="Gohl D.M."/>
            <person name="Silverstein K.A.T."/>
            <person name="Koren S."/>
            <person name="Bechman K.B."/>
            <person name="Herman A."/>
            <person name="Abrahante J.E."/>
            <person name="Garbe J."/>
        </authorList>
    </citation>
    <scope>NUCLEOTIDE SEQUENCE</scope>
    <source>
        <strain evidence="1">Duluth1</strain>
        <tissue evidence="1">Whole animal</tissue>
    </source>
</reference>
<evidence type="ECO:0000313" key="1">
    <source>
        <dbReference type="EMBL" id="KAH3820061.1"/>
    </source>
</evidence>
<keyword evidence="2" id="KW-1185">Reference proteome</keyword>
<protein>
    <submittedName>
        <fullName evidence="1">Uncharacterized protein</fullName>
    </submittedName>
</protein>
<dbReference type="EMBL" id="JAIWYP010000005">
    <property type="protein sequence ID" value="KAH3820061.1"/>
    <property type="molecule type" value="Genomic_DNA"/>
</dbReference>